<dbReference type="KEGG" id="tgr:Tgr7_2778"/>
<dbReference type="eggNOG" id="COG0247">
    <property type="taxonomic scope" value="Bacteria"/>
</dbReference>
<dbReference type="Pfam" id="PF02913">
    <property type="entry name" value="FAD-oxidase_C"/>
    <property type="match status" value="2"/>
</dbReference>
<evidence type="ECO:0000256" key="4">
    <source>
        <dbReference type="ARBA" id="ARBA00023004"/>
    </source>
</evidence>
<dbReference type="InterPro" id="IPR017900">
    <property type="entry name" value="4Fe4S_Fe_S_CS"/>
</dbReference>
<dbReference type="GO" id="GO:0046872">
    <property type="term" value="F:metal ion binding"/>
    <property type="evidence" value="ECO:0007669"/>
    <property type="project" value="UniProtKB-KW"/>
</dbReference>
<dbReference type="PANTHER" id="PTHR42934:SF2">
    <property type="entry name" value="GLYCOLATE OXIDASE SUBUNIT GLCD"/>
    <property type="match status" value="1"/>
</dbReference>
<keyword evidence="1" id="KW-0285">Flavoprotein</keyword>
<dbReference type="PROSITE" id="PS51387">
    <property type="entry name" value="FAD_PCMH"/>
    <property type="match status" value="1"/>
</dbReference>
<dbReference type="InterPro" id="IPR022153">
    <property type="entry name" value="DUF3683"/>
</dbReference>
<dbReference type="Pfam" id="PF12447">
    <property type="entry name" value="DUF3683"/>
    <property type="match status" value="1"/>
</dbReference>
<evidence type="ECO:0000256" key="3">
    <source>
        <dbReference type="ARBA" id="ARBA00022827"/>
    </source>
</evidence>
<dbReference type="Pfam" id="PF02754">
    <property type="entry name" value="CCG"/>
    <property type="match status" value="2"/>
</dbReference>
<dbReference type="Proteomes" id="UP000002383">
    <property type="component" value="Chromosome"/>
</dbReference>
<dbReference type="SUPFAM" id="SSF46548">
    <property type="entry name" value="alpha-helical ferredoxin"/>
    <property type="match status" value="1"/>
</dbReference>
<dbReference type="InterPro" id="IPR004017">
    <property type="entry name" value="Cys_rich_dom"/>
</dbReference>
<dbReference type="GO" id="GO:0071949">
    <property type="term" value="F:FAD binding"/>
    <property type="evidence" value="ECO:0007669"/>
    <property type="project" value="InterPro"/>
</dbReference>
<keyword evidence="4" id="KW-0408">Iron</keyword>
<dbReference type="HOGENOM" id="CLU_262983_0_0_6"/>
<name>B8GNG1_THISH</name>
<dbReference type="InterPro" id="IPR016169">
    <property type="entry name" value="FAD-bd_PCMH_sub2"/>
</dbReference>
<evidence type="ECO:0000256" key="2">
    <source>
        <dbReference type="ARBA" id="ARBA00022723"/>
    </source>
</evidence>
<organism evidence="7 8">
    <name type="scientific">Thioalkalivibrio sulfidiphilus (strain HL-EbGR7)</name>
    <dbReference type="NCBI Taxonomy" id="396588"/>
    <lineage>
        <taxon>Bacteria</taxon>
        <taxon>Pseudomonadati</taxon>
        <taxon>Pseudomonadota</taxon>
        <taxon>Gammaproteobacteria</taxon>
        <taxon>Chromatiales</taxon>
        <taxon>Ectothiorhodospiraceae</taxon>
        <taxon>Thioalkalivibrio</taxon>
    </lineage>
</organism>
<dbReference type="Pfam" id="PF11880">
    <property type="entry name" value="DUF3400"/>
    <property type="match status" value="1"/>
</dbReference>
<dbReference type="Pfam" id="PF13183">
    <property type="entry name" value="Fer4_8"/>
    <property type="match status" value="1"/>
</dbReference>
<sequence length="1289" mass="143616">MPDTAPMPVQANPRIREIPYNYTSFSDREIVIRFLGEAMWQVLGGLRGERRTGVSARMLFEVLGDMWVVTRNPYIQDDLLDNRKRLTALIEAMDHRVDQIVARADGNEKALELASRARAAVRRFEAWFPEQRALRRRALRKLSRYTRKDNIHFDGLARVSHVTDATDWRVELPFVVVTPDTEEEMAGVVAACIELGLTVIPRGGGTGYTGAAVPLDEKSAVINTEKLEGLGAVEMRRIPGVDQPVPTVRAEAGVVTRRVSDLAGREGFVFAVDPTSQDASTIGGNIAMNAGGKKAVLWGTTLDNLVSWRMVTPDAKWLEVERIGHNLGKIHDQETVHFRITRYKADGKTPEGEPEVISCPGQVFRKLGLGKDVTDKFLAGLPGVQKEGCDGLITSGVFILHRMPGHIRTVCLEFYGDDLHEAVPAIVEIKHRLDGDPQVMLSGLEHLDERYVRAVRYTPKGARGERPKMVLIADISSDNEDALGRAASEVVRLANARNGEGFIAVSPEARKRFWSERARTAAIAAHTNAFKINEDVVIPLDRLAEYSEGIERINVVQSMGNKLRMIDEMLECLKGDHPELRELLAIENEEGRRWFEGKRTAATQHLEGVRARWRLILGNLDGDAVAHDSLLDEKSRTDLRPGDRLVNLLLRRSLRISYKREVRRPLWDIFDGLELEPVRKRLESIHDRVLTSRLFVALHMHAGDGNVHTNIPVNSNDYAMMHEAERIVDQIMELARRLGGVISGEHGIGITKMQYLEPEQVEAFVAYKLKVDPKGRFNKGKLMPGSGLANAYTPSLRLLQQEALILEQSELGALNDDIKDCLRCGKCKPVCNTHVPRANLLYSPRNKILGTGLIIEAFLYEEQTRRGLSLRHFDEMNDVADHCTVCHKCANPCPVNIDFGDVTIRMRSILKARGQRRVRPATAASMAFLNIKDPATIKLMRKGLVQWGYASQRFGHGLFKRLGLLSAKKLPASTTGKPSLPAQVVHFVKKPMPAGLPARTTRALLGLEDATQVPVIRDPAKVGEHSDAVFYFPGCGSERLFSQIGLATMAMLYEAGAQTVLPPGYLCCGYPQTSAGDVDKGKAITTENRVLFHRVANTLNYLDIRTVIVSCGTCMDQLLKYEFEQIFPGCRLLDIHEYLMEKGLSLDGVEGVQYLYHDPCHSPMKTHAPVQVASKLIGQDVQLSDRCCGEAGTFAVSRPDIATQVRFRKEEELRAGIRSLTGQDRAEQGNVKLLTACPACQQGLSRYREDTGLETDYIVVEMANRMLGEGWQERFVERARSGGIEKVLL</sequence>
<dbReference type="RefSeq" id="WP_012639327.1">
    <property type="nucleotide sequence ID" value="NC_011901.1"/>
</dbReference>
<dbReference type="PANTHER" id="PTHR42934">
    <property type="entry name" value="GLYCOLATE OXIDASE SUBUNIT GLCD"/>
    <property type="match status" value="1"/>
</dbReference>
<dbReference type="InterPro" id="IPR004113">
    <property type="entry name" value="FAD-bd_oxidored_4_C"/>
</dbReference>
<dbReference type="InterPro" id="IPR051914">
    <property type="entry name" value="FAD-linked_OxidoTrans_Type4"/>
</dbReference>
<keyword evidence="3" id="KW-0274">FAD</keyword>
<dbReference type="GO" id="GO:0016491">
    <property type="term" value="F:oxidoreductase activity"/>
    <property type="evidence" value="ECO:0007669"/>
    <property type="project" value="UniProtKB-ARBA"/>
</dbReference>
<reference evidence="7 8" key="1">
    <citation type="journal article" date="2011" name="Stand. Genomic Sci.">
        <title>Complete genome sequence of 'Thioalkalivibrio sulfidophilus' HL-EbGr7.</title>
        <authorList>
            <person name="Muyzer G."/>
            <person name="Sorokin D.Y."/>
            <person name="Mavromatis K."/>
            <person name="Lapidus A."/>
            <person name="Clum A."/>
            <person name="Ivanova N."/>
            <person name="Pati A."/>
            <person name="d'Haeseleer P."/>
            <person name="Woyke T."/>
            <person name="Kyrpides N.C."/>
        </authorList>
    </citation>
    <scope>NUCLEOTIDE SEQUENCE [LARGE SCALE GENOMIC DNA]</scope>
    <source>
        <strain evidence="7 8">HL-EbGR7</strain>
    </source>
</reference>
<dbReference type="Gene3D" id="3.30.465.10">
    <property type="match status" value="1"/>
</dbReference>
<dbReference type="Gene3D" id="1.10.1060.10">
    <property type="entry name" value="Alpha-helical ferredoxin"/>
    <property type="match status" value="1"/>
</dbReference>
<dbReference type="InterPro" id="IPR016164">
    <property type="entry name" value="FAD-linked_Oxase-like_C"/>
</dbReference>
<feature type="domain" description="FAD-binding PCMH-type" evidence="6">
    <location>
        <begin position="169"/>
        <end position="403"/>
    </location>
</feature>
<keyword evidence="8" id="KW-1185">Reference proteome</keyword>
<dbReference type="InterPro" id="IPR036318">
    <property type="entry name" value="FAD-bd_PCMH-like_sf"/>
</dbReference>
<dbReference type="Gene3D" id="3.30.70.2740">
    <property type="match status" value="1"/>
</dbReference>
<evidence type="ECO:0000256" key="5">
    <source>
        <dbReference type="ARBA" id="ARBA00023014"/>
    </source>
</evidence>
<keyword evidence="2" id="KW-0479">Metal-binding</keyword>
<dbReference type="InterPro" id="IPR021817">
    <property type="entry name" value="DUF3400"/>
</dbReference>
<evidence type="ECO:0000313" key="8">
    <source>
        <dbReference type="Proteomes" id="UP000002383"/>
    </source>
</evidence>
<dbReference type="EMBL" id="CP001339">
    <property type="protein sequence ID" value="ACL73852.1"/>
    <property type="molecule type" value="Genomic_DNA"/>
</dbReference>
<dbReference type="eggNOG" id="COG0277">
    <property type="taxonomic scope" value="Bacteria"/>
</dbReference>
<evidence type="ECO:0000259" key="6">
    <source>
        <dbReference type="PROSITE" id="PS51387"/>
    </source>
</evidence>
<accession>B8GNG1</accession>
<dbReference type="Pfam" id="PF01565">
    <property type="entry name" value="FAD_binding_4"/>
    <property type="match status" value="1"/>
</dbReference>
<dbReference type="InterPro" id="IPR009051">
    <property type="entry name" value="Helical_ferredxn"/>
</dbReference>
<dbReference type="GO" id="GO:0051536">
    <property type="term" value="F:iron-sulfur cluster binding"/>
    <property type="evidence" value="ECO:0007669"/>
    <property type="project" value="UniProtKB-KW"/>
</dbReference>
<dbReference type="STRING" id="396588.Tgr7_2778"/>
<dbReference type="InterPro" id="IPR006094">
    <property type="entry name" value="Oxid_FAD_bind_N"/>
</dbReference>
<keyword evidence="5" id="KW-0411">Iron-sulfur</keyword>
<proteinExistence type="predicted"/>
<evidence type="ECO:0000256" key="1">
    <source>
        <dbReference type="ARBA" id="ARBA00022630"/>
    </source>
</evidence>
<gene>
    <name evidence="7" type="ordered locus">Tgr7_2778</name>
</gene>
<dbReference type="PROSITE" id="PS00198">
    <property type="entry name" value="4FE4S_FER_1"/>
    <property type="match status" value="1"/>
</dbReference>
<dbReference type="InterPro" id="IPR017896">
    <property type="entry name" value="4Fe4S_Fe-S-bd"/>
</dbReference>
<dbReference type="SUPFAM" id="SSF55103">
    <property type="entry name" value="FAD-linked oxidases, C-terminal domain"/>
    <property type="match status" value="2"/>
</dbReference>
<evidence type="ECO:0000313" key="7">
    <source>
        <dbReference type="EMBL" id="ACL73852.1"/>
    </source>
</evidence>
<dbReference type="InterPro" id="IPR016166">
    <property type="entry name" value="FAD-bd_PCMH"/>
</dbReference>
<dbReference type="SUPFAM" id="SSF56176">
    <property type="entry name" value="FAD-binding/transporter-associated domain-like"/>
    <property type="match status" value="1"/>
</dbReference>
<protein>
    <submittedName>
        <fullName evidence="7">FAD linked oxidase domain-containing protein</fullName>
    </submittedName>
</protein>
<dbReference type="OrthoDB" id="9811557at2"/>